<reference evidence="2" key="1">
    <citation type="submission" date="2017-12" db="EMBL/GenBank/DDBJ databases">
        <title>Insights into the successfully spreading KPC-encoding IncII plasmids.</title>
        <authorList>
            <person name="Brandt C."/>
            <person name="Pletz M.W."/>
            <person name="Makarewicz O."/>
        </authorList>
    </citation>
    <scope>NUCLEOTIDE SEQUENCE</scope>
    <source>
        <strain evidence="2">UR15381</strain>
        <plasmid evidence="2">pUJ-1KPC</plasmid>
    </source>
</reference>
<organism evidence="2">
    <name type="scientific">Klebsiella pneumoniae</name>
    <dbReference type="NCBI Taxonomy" id="573"/>
    <lineage>
        <taxon>Bacteria</taxon>
        <taxon>Pseudomonadati</taxon>
        <taxon>Pseudomonadota</taxon>
        <taxon>Gammaproteobacteria</taxon>
        <taxon>Enterobacterales</taxon>
        <taxon>Enterobacteriaceae</taxon>
        <taxon>Klebsiella/Raoultella group</taxon>
        <taxon>Klebsiella</taxon>
        <taxon>Klebsiella pneumoniae complex</taxon>
    </lineage>
</organism>
<accession>A0A2P1BNQ5</accession>
<evidence type="ECO:0000313" key="2">
    <source>
        <dbReference type="EMBL" id="AVI43367.1"/>
    </source>
</evidence>
<dbReference type="AlphaFoldDB" id="A0A2P1BNQ5"/>
<evidence type="ECO:0000256" key="1">
    <source>
        <dbReference type="SAM" id="MobiDB-lite"/>
    </source>
</evidence>
<feature type="compositionally biased region" description="Basic and acidic residues" evidence="1">
    <location>
        <begin position="8"/>
        <end position="18"/>
    </location>
</feature>
<geneLocation type="plasmid" evidence="2">
    <name>pUJ-1KPC</name>
</geneLocation>
<name>A0A2P1BNQ5_KLEPN</name>
<feature type="region of interest" description="Disordered" evidence="1">
    <location>
        <begin position="1"/>
        <end position="27"/>
    </location>
</feature>
<dbReference type="EMBL" id="MG700548">
    <property type="protein sequence ID" value="AVI43367.1"/>
    <property type="molecule type" value="Genomic_DNA"/>
</dbReference>
<keyword evidence="2" id="KW-0614">Plasmid</keyword>
<sequence length="50" mass="5211">MNGFNTDEMLKKLGKLDPRSSPGAAPQGKIMAKSLITAALSALRVITPGN</sequence>
<proteinExistence type="predicted"/>
<protein>
    <submittedName>
        <fullName evidence="2">Uncharacterized protein</fullName>
    </submittedName>
</protein>